<sequence>MDGKDMPRKRLEGRSLKGRGTGVHSQRRRAGAEKPPVPYQTGRETLAAGGRLALTPGERGITGIPVHKSGA</sequence>
<accession>A0A2S1JIQ3</accession>
<organism evidence="2">
    <name type="scientific">Klebsiella pneumoniae</name>
    <dbReference type="NCBI Taxonomy" id="573"/>
    <lineage>
        <taxon>Bacteria</taxon>
        <taxon>Pseudomonadati</taxon>
        <taxon>Pseudomonadota</taxon>
        <taxon>Gammaproteobacteria</taxon>
        <taxon>Enterobacterales</taxon>
        <taxon>Enterobacteriaceae</taxon>
        <taxon>Klebsiella/Raoultella group</taxon>
        <taxon>Klebsiella</taxon>
        <taxon>Klebsiella pneumoniae complex</taxon>
    </lineage>
</organism>
<proteinExistence type="predicted"/>
<evidence type="ECO:0000313" key="2">
    <source>
        <dbReference type="EMBL" id="AWF78305.1"/>
    </source>
</evidence>
<evidence type="ECO:0000256" key="1">
    <source>
        <dbReference type="SAM" id="MobiDB-lite"/>
    </source>
</evidence>
<keyword evidence="2" id="KW-0614">Plasmid</keyword>
<feature type="region of interest" description="Disordered" evidence="1">
    <location>
        <begin position="1"/>
        <end position="42"/>
    </location>
</feature>
<geneLocation type="plasmid" evidence="2">
    <name>p1642-1</name>
</geneLocation>
<feature type="compositionally biased region" description="Basic and acidic residues" evidence="1">
    <location>
        <begin position="1"/>
        <end position="15"/>
    </location>
</feature>
<name>A0A2S1JIQ3_KLEPN</name>
<reference evidence="2" key="1">
    <citation type="submission" date="2017-05" db="EMBL/GenBank/DDBJ databases">
        <title>Complete sequence of p1642-1.</title>
        <authorList>
            <person name="Zhao Y."/>
            <person name="Liang Y."/>
            <person name="Sun Q."/>
            <person name="Chen S."/>
            <person name="Tong Y."/>
        </authorList>
    </citation>
    <scope>NUCLEOTIDE SEQUENCE</scope>
    <source>
        <strain evidence="2">1642</strain>
        <plasmid evidence="2">p1642-1</plasmid>
    </source>
</reference>
<dbReference type="AlphaFoldDB" id="A0A2S1JIQ3"/>
<dbReference type="EMBL" id="MF156695">
    <property type="protein sequence ID" value="AWF78305.1"/>
    <property type="molecule type" value="Genomic_DNA"/>
</dbReference>
<protein>
    <submittedName>
        <fullName evidence="2">Uncharacterized protein</fullName>
    </submittedName>
</protein>